<dbReference type="InterPro" id="IPR011009">
    <property type="entry name" value="Kinase-like_dom_sf"/>
</dbReference>
<comment type="catalytic activity">
    <reaction evidence="8">
        <text>L-seryl-[protein] + ATP = O-phospho-L-seryl-[protein] + ADP + H(+)</text>
        <dbReference type="Rhea" id="RHEA:17989"/>
        <dbReference type="Rhea" id="RHEA-COMP:9863"/>
        <dbReference type="Rhea" id="RHEA-COMP:11604"/>
        <dbReference type="ChEBI" id="CHEBI:15378"/>
        <dbReference type="ChEBI" id="CHEBI:29999"/>
        <dbReference type="ChEBI" id="CHEBI:30616"/>
        <dbReference type="ChEBI" id="CHEBI:83421"/>
        <dbReference type="ChEBI" id="CHEBI:456216"/>
        <dbReference type="EC" id="2.7.11.1"/>
    </reaction>
</comment>
<keyword evidence="4" id="KW-0547">Nucleotide-binding</keyword>
<evidence type="ECO:0000256" key="8">
    <source>
        <dbReference type="ARBA" id="ARBA00048679"/>
    </source>
</evidence>
<evidence type="ECO:0000313" key="11">
    <source>
        <dbReference type="Proteomes" id="UP000237347"/>
    </source>
</evidence>
<dbReference type="Pfam" id="PF00069">
    <property type="entry name" value="Pkinase"/>
    <property type="match status" value="1"/>
</dbReference>
<evidence type="ECO:0000256" key="5">
    <source>
        <dbReference type="ARBA" id="ARBA00022777"/>
    </source>
</evidence>
<dbReference type="GO" id="GO:0005524">
    <property type="term" value="F:ATP binding"/>
    <property type="evidence" value="ECO:0007669"/>
    <property type="project" value="UniProtKB-KW"/>
</dbReference>
<dbReference type="Gramene" id="rna-CFP56_75759">
    <property type="protein sequence ID" value="cds-POF08373.1"/>
    <property type="gene ID" value="gene-CFP56_75759"/>
</dbReference>
<evidence type="ECO:0000259" key="9">
    <source>
        <dbReference type="PROSITE" id="PS50011"/>
    </source>
</evidence>
<keyword evidence="6" id="KW-0067">ATP-binding</keyword>
<feature type="domain" description="Protein kinase" evidence="9">
    <location>
        <begin position="1"/>
        <end position="168"/>
    </location>
</feature>
<keyword evidence="3" id="KW-0808">Transferase</keyword>
<reference evidence="10 11" key="1">
    <citation type="journal article" date="2018" name="Sci. Data">
        <title>The draft genome sequence of cork oak.</title>
        <authorList>
            <person name="Ramos A.M."/>
            <person name="Usie A."/>
            <person name="Barbosa P."/>
            <person name="Barros P.M."/>
            <person name="Capote T."/>
            <person name="Chaves I."/>
            <person name="Simoes F."/>
            <person name="Abreu I."/>
            <person name="Carrasquinho I."/>
            <person name="Faro C."/>
            <person name="Guimaraes J.B."/>
            <person name="Mendonca D."/>
            <person name="Nobrega F."/>
            <person name="Rodrigues L."/>
            <person name="Saibo N.J.M."/>
            <person name="Varela M.C."/>
            <person name="Egas C."/>
            <person name="Matos J."/>
            <person name="Miguel C.M."/>
            <person name="Oliveira M.M."/>
            <person name="Ricardo C.P."/>
            <person name="Goncalves S."/>
        </authorList>
    </citation>
    <scope>NUCLEOTIDE SEQUENCE [LARGE SCALE GENOMIC DNA]</scope>
    <source>
        <strain evidence="11">cv. HL8</strain>
    </source>
</reference>
<evidence type="ECO:0000256" key="1">
    <source>
        <dbReference type="ARBA" id="ARBA00012513"/>
    </source>
</evidence>
<protein>
    <recommendedName>
        <fullName evidence="1">non-specific serine/threonine protein kinase</fullName>
        <ecNumber evidence="1">2.7.11.1</ecNumber>
    </recommendedName>
</protein>
<name>A0AAW0ITN6_QUESU</name>
<accession>A0AAW0ITN6</accession>
<dbReference type="GO" id="GO:0004674">
    <property type="term" value="F:protein serine/threonine kinase activity"/>
    <property type="evidence" value="ECO:0007669"/>
    <property type="project" value="UniProtKB-KW"/>
</dbReference>
<dbReference type="Proteomes" id="UP000237347">
    <property type="component" value="Unassembled WGS sequence"/>
</dbReference>
<dbReference type="SUPFAM" id="SSF56112">
    <property type="entry name" value="Protein kinase-like (PK-like)"/>
    <property type="match status" value="1"/>
</dbReference>
<sequence length="168" mass="18244">MLSNFDLSLCSDAIPAVKSPSCSLDTATPSTPSYTRGAHMPFSCLPNWLFRPSKVQTLAPNRLFRAEPVEARSCSFIETHEYVSSEVASGGSHGSAVNWWAFGIFIYEMIYGRTPFAAPSNKTTLLNIIKKPLEFLTSPTPPSASELHAHNLISGLLNKEPVDISGAN</sequence>
<dbReference type="PANTHER" id="PTHR45637">
    <property type="entry name" value="FLIPPASE KINASE 1-RELATED"/>
    <property type="match status" value="1"/>
</dbReference>
<dbReference type="InterPro" id="IPR000719">
    <property type="entry name" value="Prot_kinase_dom"/>
</dbReference>
<evidence type="ECO:0000256" key="7">
    <source>
        <dbReference type="ARBA" id="ARBA00047899"/>
    </source>
</evidence>
<keyword evidence="5 10" id="KW-0418">Kinase</keyword>
<dbReference type="EMBL" id="PKMF04000857">
    <property type="protein sequence ID" value="KAK7817855.1"/>
    <property type="molecule type" value="Genomic_DNA"/>
</dbReference>
<dbReference type="PROSITE" id="PS50011">
    <property type="entry name" value="PROTEIN_KINASE_DOM"/>
    <property type="match status" value="1"/>
</dbReference>
<evidence type="ECO:0000256" key="6">
    <source>
        <dbReference type="ARBA" id="ARBA00022840"/>
    </source>
</evidence>
<keyword evidence="11" id="KW-1185">Reference proteome</keyword>
<proteinExistence type="predicted"/>
<evidence type="ECO:0000256" key="3">
    <source>
        <dbReference type="ARBA" id="ARBA00022679"/>
    </source>
</evidence>
<comment type="catalytic activity">
    <reaction evidence="7">
        <text>L-threonyl-[protein] + ATP = O-phospho-L-threonyl-[protein] + ADP + H(+)</text>
        <dbReference type="Rhea" id="RHEA:46608"/>
        <dbReference type="Rhea" id="RHEA-COMP:11060"/>
        <dbReference type="Rhea" id="RHEA-COMP:11605"/>
        <dbReference type="ChEBI" id="CHEBI:15378"/>
        <dbReference type="ChEBI" id="CHEBI:30013"/>
        <dbReference type="ChEBI" id="CHEBI:30616"/>
        <dbReference type="ChEBI" id="CHEBI:61977"/>
        <dbReference type="ChEBI" id="CHEBI:456216"/>
        <dbReference type="EC" id="2.7.11.1"/>
    </reaction>
</comment>
<evidence type="ECO:0000256" key="2">
    <source>
        <dbReference type="ARBA" id="ARBA00022527"/>
    </source>
</evidence>
<comment type="caution">
    <text evidence="10">The sequence shown here is derived from an EMBL/GenBank/DDBJ whole genome shotgun (WGS) entry which is preliminary data.</text>
</comment>
<dbReference type="Gene3D" id="1.10.510.10">
    <property type="entry name" value="Transferase(Phosphotransferase) domain 1"/>
    <property type="match status" value="1"/>
</dbReference>
<evidence type="ECO:0000313" key="10">
    <source>
        <dbReference type="EMBL" id="KAK7817855.1"/>
    </source>
</evidence>
<dbReference type="AlphaFoldDB" id="A0AAW0ITN6"/>
<keyword evidence="2" id="KW-0723">Serine/threonine-protein kinase</keyword>
<organism evidence="10 11">
    <name type="scientific">Quercus suber</name>
    <name type="common">Cork oak</name>
    <dbReference type="NCBI Taxonomy" id="58331"/>
    <lineage>
        <taxon>Eukaryota</taxon>
        <taxon>Viridiplantae</taxon>
        <taxon>Streptophyta</taxon>
        <taxon>Embryophyta</taxon>
        <taxon>Tracheophyta</taxon>
        <taxon>Spermatophyta</taxon>
        <taxon>Magnoliopsida</taxon>
        <taxon>eudicotyledons</taxon>
        <taxon>Gunneridae</taxon>
        <taxon>Pentapetalae</taxon>
        <taxon>rosids</taxon>
        <taxon>fabids</taxon>
        <taxon>Fagales</taxon>
        <taxon>Fagaceae</taxon>
        <taxon>Quercus</taxon>
    </lineage>
</organism>
<evidence type="ECO:0000256" key="4">
    <source>
        <dbReference type="ARBA" id="ARBA00022741"/>
    </source>
</evidence>
<gene>
    <name evidence="10" type="primary">PID_0</name>
    <name evidence="10" type="ORF">CFP56_042055</name>
</gene>
<dbReference type="EC" id="2.7.11.1" evidence="1"/>